<name>A0ACB8CNE7_DERSI</name>
<accession>A0ACB8CNE7</accession>
<organism evidence="1 2">
    <name type="scientific">Dermacentor silvarum</name>
    <name type="common">Tick</name>
    <dbReference type="NCBI Taxonomy" id="543639"/>
    <lineage>
        <taxon>Eukaryota</taxon>
        <taxon>Metazoa</taxon>
        <taxon>Ecdysozoa</taxon>
        <taxon>Arthropoda</taxon>
        <taxon>Chelicerata</taxon>
        <taxon>Arachnida</taxon>
        <taxon>Acari</taxon>
        <taxon>Parasitiformes</taxon>
        <taxon>Ixodida</taxon>
        <taxon>Ixodoidea</taxon>
        <taxon>Ixodidae</taxon>
        <taxon>Rhipicephalinae</taxon>
        <taxon>Dermacentor</taxon>
    </lineage>
</organism>
<evidence type="ECO:0000313" key="2">
    <source>
        <dbReference type="Proteomes" id="UP000821865"/>
    </source>
</evidence>
<keyword evidence="2" id="KW-1185">Reference proteome</keyword>
<evidence type="ECO:0000313" key="1">
    <source>
        <dbReference type="EMBL" id="KAH7946369.1"/>
    </source>
</evidence>
<gene>
    <name evidence="1" type="ORF">HPB49_023756</name>
</gene>
<proteinExistence type="predicted"/>
<dbReference type="EMBL" id="CM023475">
    <property type="protein sequence ID" value="KAH7946369.1"/>
    <property type="molecule type" value="Genomic_DNA"/>
</dbReference>
<reference evidence="1" key="1">
    <citation type="submission" date="2020-05" db="EMBL/GenBank/DDBJ databases">
        <title>Large-scale comparative analyses of tick genomes elucidate their genetic diversity and vector capacities.</title>
        <authorList>
            <person name="Jia N."/>
            <person name="Wang J."/>
            <person name="Shi W."/>
            <person name="Du L."/>
            <person name="Sun Y."/>
            <person name="Zhan W."/>
            <person name="Jiang J."/>
            <person name="Wang Q."/>
            <person name="Zhang B."/>
            <person name="Ji P."/>
            <person name="Sakyi L.B."/>
            <person name="Cui X."/>
            <person name="Yuan T."/>
            <person name="Jiang B."/>
            <person name="Yang W."/>
            <person name="Lam T.T.-Y."/>
            <person name="Chang Q."/>
            <person name="Ding S."/>
            <person name="Wang X."/>
            <person name="Zhu J."/>
            <person name="Ruan X."/>
            <person name="Zhao L."/>
            <person name="Wei J."/>
            <person name="Que T."/>
            <person name="Du C."/>
            <person name="Cheng J."/>
            <person name="Dai P."/>
            <person name="Han X."/>
            <person name="Huang E."/>
            <person name="Gao Y."/>
            <person name="Liu J."/>
            <person name="Shao H."/>
            <person name="Ye R."/>
            <person name="Li L."/>
            <person name="Wei W."/>
            <person name="Wang X."/>
            <person name="Wang C."/>
            <person name="Yang T."/>
            <person name="Huo Q."/>
            <person name="Li W."/>
            <person name="Guo W."/>
            <person name="Chen H."/>
            <person name="Zhou L."/>
            <person name="Ni X."/>
            <person name="Tian J."/>
            <person name="Zhou Y."/>
            <person name="Sheng Y."/>
            <person name="Liu T."/>
            <person name="Pan Y."/>
            <person name="Xia L."/>
            <person name="Li J."/>
            <person name="Zhao F."/>
            <person name="Cao W."/>
        </authorList>
    </citation>
    <scope>NUCLEOTIDE SEQUENCE</scope>
    <source>
        <strain evidence="1">Dsil-2018</strain>
    </source>
</reference>
<dbReference type="Proteomes" id="UP000821865">
    <property type="component" value="Chromosome 6"/>
</dbReference>
<protein>
    <submittedName>
        <fullName evidence="1">Uncharacterized protein</fullName>
    </submittedName>
</protein>
<comment type="caution">
    <text evidence="1">The sequence shown here is derived from an EMBL/GenBank/DDBJ whole genome shotgun (WGS) entry which is preliminary data.</text>
</comment>
<sequence>MVTGDIQCPLGIRDIPQKYSHIFRKKRTWELVMLSGAVCGIELCYAAETAFIGPILLGLGIPISFVALTMCLSPALGFFITPLLGSMSDTCASRIGRRRPFIVLLSLGMLLGLILLPNGQDFGIALGDSGTDEQLLGKGSVVIPEGNSANVLSLPSSNSTAGVDPSHAWSTHSRGIAFTIVGFIFLDMCCDACQSPARSYVLDVTIVSDHARALSMFTVLSGLSGAVGYIMGGIDWESTTVGASLGGHVKTVFGIVGAFFVVCIVVTLTSFREMPLHVVRAATAAGYFDQDGSRGDYQRFANDDANGCEETESMELARRKSNSPFKAGDKSAEEEESPTMKAYLLSIIYMPRSMMVLCLTNLFCWMALVSYSLFLTDFVGAVVYGGDPVAHMGTESYRLYQSGVRLGCFGLAIDSVTCALYSLFIEKLVDRFGAKPIYVLGQAVYSVGVALLALFRTKAAVLLVSPAAGLLYATQFTMPFILVAHYHSSKMVEAGTDWSERGLGTDIALVSSMMFPAQLLLSLCAGPMVRLFGGSPTVIMYGAALVSACGALCATRVTYHRLS</sequence>